<feature type="non-terminal residue" evidence="16">
    <location>
        <position position="849"/>
    </location>
</feature>
<dbReference type="AlphaFoldDB" id="D8SUD1"/>
<dbReference type="Pfam" id="PF00271">
    <property type="entry name" value="Helicase_C"/>
    <property type="match status" value="1"/>
</dbReference>
<keyword evidence="6" id="KW-0378">Hydrolase</keyword>
<feature type="domain" description="RING-type" evidence="13">
    <location>
        <begin position="605"/>
        <end position="644"/>
    </location>
</feature>
<dbReference type="Pfam" id="PF00097">
    <property type="entry name" value="zf-C3HC4"/>
    <property type="match status" value="1"/>
</dbReference>
<evidence type="ECO:0000256" key="11">
    <source>
        <dbReference type="PROSITE-ProRule" id="PRU00175"/>
    </source>
</evidence>
<dbReference type="Gene3D" id="3.40.50.300">
    <property type="entry name" value="P-loop containing nucleotide triphosphate hydrolases"/>
    <property type="match status" value="1"/>
</dbReference>
<dbReference type="InterPro" id="IPR050628">
    <property type="entry name" value="SNF2_RAD54_helicase_TF"/>
</dbReference>
<evidence type="ECO:0000256" key="9">
    <source>
        <dbReference type="ARBA" id="ARBA00022840"/>
    </source>
</evidence>
<keyword evidence="5 11" id="KW-0863">Zinc-finger</keyword>
<dbReference type="GO" id="GO:0005634">
    <property type="term" value="C:nucleus"/>
    <property type="evidence" value="ECO:0000318"/>
    <property type="project" value="GO_Central"/>
</dbReference>
<dbReference type="SUPFAM" id="SSF57850">
    <property type="entry name" value="RING/U-box"/>
    <property type="match status" value="1"/>
</dbReference>
<keyword evidence="9" id="KW-0067">ATP-binding</keyword>
<dbReference type="InterPro" id="IPR014001">
    <property type="entry name" value="Helicase_ATP-bd"/>
</dbReference>
<dbReference type="InterPro" id="IPR014905">
    <property type="entry name" value="HIRAN"/>
</dbReference>
<dbReference type="PROSITE" id="PS00518">
    <property type="entry name" value="ZF_RING_1"/>
    <property type="match status" value="1"/>
</dbReference>
<dbReference type="Gene3D" id="3.40.50.10810">
    <property type="entry name" value="Tandem AAA-ATPase domain"/>
    <property type="match status" value="1"/>
</dbReference>
<dbReference type="InterPro" id="IPR018957">
    <property type="entry name" value="Znf_C3HC4_RING-type"/>
</dbReference>
<dbReference type="OMA" id="ETTVWRL"/>
<dbReference type="InterPro" id="IPR027417">
    <property type="entry name" value="P-loop_NTPase"/>
</dbReference>
<evidence type="ECO:0000256" key="4">
    <source>
        <dbReference type="ARBA" id="ARBA00022741"/>
    </source>
</evidence>
<dbReference type="SUPFAM" id="SSF52540">
    <property type="entry name" value="P-loop containing nucleoside triphosphate hydrolases"/>
    <property type="match status" value="2"/>
</dbReference>
<keyword evidence="8" id="KW-0862">Zinc</keyword>
<evidence type="ECO:0000256" key="1">
    <source>
        <dbReference type="ARBA" id="ARBA00004123"/>
    </source>
</evidence>
<dbReference type="Pfam" id="PF00176">
    <property type="entry name" value="SNF2-rel_dom"/>
    <property type="match status" value="1"/>
</dbReference>
<dbReference type="Gene3D" id="3.30.70.2330">
    <property type="match status" value="1"/>
</dbReference>
<evidence type="ECO:0000313" key="16">
    <source>
        <dbReference type="EMBL" id="EFJ12054.1"/>
    </source>
</evidence>
<evidence type="ECO:0008006" key="18">
    <source>
        <dbReference type="Google" id="ProtNLM"/>
    </source>
</evidence>
<keyword evidence="10" id="KW-0539">Nucleus</keyword>
<dbReference type="GO" id="GO:0008094">
    <property type="term" value="F:ATP-dependent activity, acting on DNA"/>
    <property type="evidence" value="ECO:0000318"/>
    <property type="project" value="GO_Central"/>
</dbReference>
<evidence type="ECO:0000259" key="15">
    <source>
        <dbReference type="PROSITE" id="PS51194"/>
    </source>
</evidence>
<dbReference type="InterPro" id="IPR013083">
    <property type="entry name" value="Znf_RING/FYVE/PHD"/>
</dbReference>
<dbReference type="Proteomes" id="UP000001514">
    <property type="component" value="Unassembled WGS sequence"/>
</dbReference>
<evidence type="ECO:0000256" key="8">
    <source>
        <dbReference type="ARBA" id="ARBA00022833"/>
    </source>
</evidence>
<dbReference type="InterPro" id="IPR001650">
    <property type="entry name" value="Helicase_C-like"/>
</dbReference>
<sequence length="849" mass="93275">AEAILVGCLTVNVVGLRYYHGTVTNGEMVQLVREPTNPYDSNAIRVLNIRGDQVGHVEKNKAMHLAPLVDQNLAFLEGIVPSGSKNAYRMPCQVHVFSKPALAAAVVDHLDYFGERLSGGLLEEGAHEGGGGGRASSKTSKRKVLAGAASSAPKKPSIDDIFEDLALDCKKRQAMEPDSSIVKSELMQHQKEALAWMIQRENSSALPPFWEIQPPKGSNATTMYMNTLTNFTCDKRPEPLRGGILADDMGLGKTLAVLALVATNRPGAVLPPVVDIAEELEELEEQPAAKKSKTTERSKGRDKKASDSGSDDHPPPPCVPKAGGPLATLVVCPLSVLSNWIGQLEDHTRAGSLNVCVFHGPDRIKNAKKLASHDLVFTTYNMLASEWNDRNSALRKVQWLRLVLDEAHLVKNPKAQQTKCAISLNADRRWAVTGTPIQNNAKDLFSLMQFLHFEPLSERTFWNRTIQRPLTSGQPAGFARLQGLMSAISLRRTKEARVNGKKLVDLPPKIVTVFPVDLTPNDRAIYDKMERDGKDIILKYIANGTMTKNYAIVLQIILRLRQLCDHSSMCPGSMDSFVFLSCAGQIASPELLQKMLAMIGDDFDCPICLSPPVTAIITRCAHVFCRRCIEKTLERDKRQCPMCRGDLTISDIYTSNVGEEQEEAGNDGDGGGGGSSAKITALLSILDKTRAKDPSIKTVVFSQFSSMLKLAEAPLTQAGYKFVKLQGGMSAKKRDEAMEAFKSTSKDSPTVFLLSLKAAGVGLNLVSASNVVMLDPWWNPAAEEQAMDRVHRLGQTRDVHVFRLVATDSIEERLLQMQEKKRAYAQIALGKEASEERRKQCIQEVRLLM</sequence>
<dbReference type="InterPro" id="IPR000330">
    <property type="entry name" value="SNF2_N"/>
</dbReference>
<accession>D8SUD1</accession>
<dbReference type="eggNOG" id="KOG1001">
    <property type="taxonomic scope" value="Eukaryota"/>
</dbReference>
<dbReference type="KEGG" id="smo:SELMODRAFT_40849"/>
<evidence type="ECO:0000256" key="7">
    <source>
        <dbReference type="ARBA" id="ARBA00022806"/>
    </source>
</evidence>
<dbReference type="PANTHER" id="PTHR45626:SF17">
    <property type="entry name" value="HELICASE-LIKE TRANSCRIPTION FACTOR"/>
    <property type="match status" value="1"/>
</dbReference>
<protein>
    <recommendedName>
        <fullName evidence="18">SNF2 family DNA-dependent ATPase</fullName>
    </recommendedName>
</protein>
<evidence type="ECO:0000259" key="13">
    <source>
        <dbReference type="PROSITE" id="PS50089"/>
    </source>
</evidence>
<comment type="subcellular location">
    <subcellularLocation>
        <location evidence="1">Nucleus</location>
    </subcellularLocation>
</comment>
<evidence type="ECO:0000313" key="17">
    <source>
        <dbReference type="Proteomes" id="UP000001514"/>
    </source>
</evidence>
<feature type="region of interest" description="Disordered" evidence="12">
    <location>
        <begin position="284"/>
        <end position="320"/>
    </location>
</feature>
<evidence type="ECO:0000256" key="10">
    <source>
        <dbReference type="ARBA" id="ARBA00023242"/>
    </source>
</evidence>
<comment type="similarity">
    <text evidence="2">Belongs to the SNF2/RAD54 helicase family. RAD16 subfamily.</text>
</comment>
<keyword evidence="4" id="KW-0547">Nucleotide-binding</keyword>
<feature type="region of interest" description="Disordered" evidence="12">
    <location>
        <begin position="124"/>
        <end position="155"/>
    </location>
</feature>
<reference evidence="16 17" key="1">
    <citation type="journal article" date="2011" name="Science">
        <title>The Selaginella genome identifies genetic changes associated with the evolution of vascular plants.</title>
        <authorList>
            <person name="Banks J.A."/>
            <person name="Nishiyama T."/>
            <person name="Hasebe M."/>
            <person name="Bowman J.L."/>
            <person name="Gribskov M."/>
            <person name="dePamphilis C."/>
            <person name="Albert V.A."/>
            <person name="Aono N."/>
            <person name="Aoyama T."/>
            <person name="Ambrose B.A."/>
            <person name="Ashton N.W."/>
            <person name="Axtell M.J."/>
            <person name="Barker E."/>
            <person name="Barker M.S."/>
            <person name="Bennetzen J.L."/>
            <person name="Bonawitz N.D."/>
            <person name="Chapple C."/>
            <person name="Cheng C."/>
            <person name="Correa L.G."/>
            <person name="Dacre M."/>
            <person name="DeBarry J."/>
            <person name="Dreyer I."/>
            <person name="Elias M."/>
            <person name="Engstrom E.M."/>
            <person name="Estelle M."/>
            <person name="Feng L."/>
            <person name="Finet C."/>
            <person name="Floyd S.K."/>
            <person name="Frommer W.B."/>
            <person name="Fujita T."/>
            <person name="Gramzow L."/>
            <person name="Gutensohn M."/>
            <person name="Harholt J."/>
            <person name="Hattori M."/>
            <person name="Heyl A."/>
            <person name="Hirai T."/>
            <person name="Hiwatashi Y."/>
            <person name="Ishikawa M."/>
            <person name="Iwata M."/>
            <person name="Karol K.G."/>
            <person name="Koehler B."/>
            <person name="Kolukisaoglu U."/>
            <person name="Kubo M."/>
            <person name="Kurata T."/>
            <person name="Lalonde S."/>
            <person name="Li K."/>
            <person name="Li Y."/>
            <person name="Litt A."/>
            <person name="Lyons E."/>
            <person name="Manning G."/>
            <person name="Maruyama T."/>
            <person name="Michael T.P."/>
            <person name="Mikami K."/>
            <person name="Miyazaki S."/>
            <person name="Morinaga S."/>
            <person name="Murata T."/>
            <person name="Mueller-Roeber B."/>
            <person name="Nelson D.R."/>
            <person name="Obara M."/>
            <person name="Oguri Y."/>
            <person name="Olmstead R.G."/>
            <person name="Onodera N."/>
            <person name="Petersen B.L."/>
            <person name="Pils B."/>
            <person name="Prigge M."/>
            <person name="Rensing S.A."/>
            <person name="Riano-Pachon D.M."/>
            <person name="Roberts A.W."/>
            <person name="Sato Y."/>
            <person name="Scheller H.V."/>
            <person name="Schulz B."/>
            <person name="Schulz C."/>
            <person name="Shakirov E.V."/>
            <person name="Shibagaki N."/>
            <person name="Shinohara N."/>
            <person name="Shippen D.E."/>
            <person name="Soerensen I."/>
            <person name="Sotooka R."/>
            <person name="Sugimoto N."/>
            <person name="Sugita M."/>
            <person name="Sumikawa N."/>
            <person name="Tanurdzic M."/>
            <person name="Theissen G."/>
            <person name="Ulvskov P."/>
            <person name="Wakazuki S."/>
            <person name="Weng J.K."/>
            <person name="Willats W.W."/>
            <person name="Wipf D."/>
            <person name="Wolf P.G."/>
            <person name="Yang L."/>
            <person name="Zimmer A.D."/>
            <person name="Zhu Q."/>
            <person name="Mitros T."/>
            <person name="Hellsten U."/>
            <person name="Loque D."/>
            <person name="Otillar R."/>
            <person name="Salamov A."/>
            <person name="Schmutz J."/>
            <person name="Shapiro H."/>
            <person name="Lindquist E."/>
            <person name="Lucas S."/>
            <person name="Rokhsar D."/>
            <person name="Grigoriev I.V."/>
        </authorList>
    </citation>
    <scope>NUCLEOTIDE SEQUENCE [LARGE SCALE GENOMIC DNA]</scope>
</reference>
<keyword evidence="3" id="KW-0479">Metal-binding</keyword>
<feature type="domain" description="Helicase C-terminal" evidence="15">
    <location>
        <begin position="678"/>
        <end position="836"/>
    </location>
</feature>
<feature type="domain" description="Helicase ATP-binding" evidence="14">
    <location>
        <begin position="234"/>
        <end position="454"/>
    </location>
</feature>
<evidence type="ECO:0000256" key="2">
    <source>
        <dbReference type="ARBA" id="ARBA00008438"/>
    </source>
</evidence>
<dbReference type="SMART" id="SM00487">
    <property type="entry name" value="DEXDc"/>
    <property type="match status" value="1"/>
</dbReference>
<dbReference type="PANTHER" id="PTHR45626">
    <property type="entry name" value="TRANSCRIPTION TERMINATION FACTOR 2-RELATED"/>
    <property type="match status" value="1"/>
</dbReference>
<dbReference type="GO" id="GO:0005524">
    <property type="term" value="F:ATP binding"/>
    <property type="evidence" value="ECO:0007669"/>
    <property type="project" value="UniProtKB-KW"/>
</dbReference>
<dbReference type="PROSITE" id="PS51192">
    <property type="entry name" value="HELICASE_ATP_BIND_1"/>
    <property type="match status" value="1"/>
</dbReference>
<dbReference type="InterPro" id="IPR017907">
    <property type="entry name" value="Znf_RING_CS"/>
</dbReference>
<dbReference type="InParanoid" id="D8SUD1"/>
<dbReference type="CDD" id="cd16509">
    <property type="entry name" value="RING-HC_HLTF"/>
    <property type="match status" value="1"/>
</dbReference>
<dbReference type="PROSITE" id="PS50089">
    <property type="entry name" value="ZF_RING_2"/>
    <property type="match status" value="1"/>
</dbReference>
<dbReference type="PROSITE" id="PS51194">
    <property type="entry name" value="HELICASE_CTER"/>
    <property type="match status" value="1"/>
</dbReference>
<dbReference type="SMART" id="SM00490">
    <property type="entry name" value="HELICc"/>
    <property type="match status" value="1"/>
</dbReference>
<dbReference type="InterPro" id="IPR049730">
    <property type="entry name" value="SNF2/RAD54-like_C"/>
</dbReference>
<gene>
    <name evidence="16" type="ORF">SELMODRAFT_40849</name>
</gene>
<dbReference type="Gramene" id="EFJ12054">
    <property type="protein sequence ID" value="EFJ12054"/>
    <property type="gene ID" value="SELMODRAFT_40849"/>
</dbReference>
<evidence type="ECO:0000256" key="3">
    <source>
        <dbReference type="ARBA" id="ARBA00022723"/>
    </source>
</evidence>
<evidence type="ECO:0000256" key="12">
    <source>
        <dbReference type="SAM" id="MobiDB-lite"/>
    </source>
</evidence>
<evidence type="ECO:0000259" key="14">
    <source>
        <dbReference type="PROSITE" id="PS51192"/>
    </source>
</evidence>
<dbReference type="SMART" id="SM00184">
    <property type="entry name" value="RING"/>
    <property type="match status" value="1"/>
</dbReference>
<dbReference type="HOGENOM" id="CLU_000315_2_5_1"/>
<dbReference type="GO" id="GO:0003676">
    <property type="term" value="F:nucleic acid binding"/>
    <property type="evidence" value="ECO:0007669"/>
    <property type="project" value="InterPro"/>
</dbReference>
<dbReference type="CDD" id="cd18793">
    <property type="entry name" value="SF2_C_SNF"/>
    <property type="match status" value="1"/>
</dbReference>
<dbReference type="GO" id="GO:0006281">
    <property type="term" value="P:DNA repair"/>
    <property type="evidence" value="ECO:0000318"/>
    <property type="project" value="GO_Central"/>
</dbReference>
<dbReference type="Pfam" id="PF08797">
    <property type="entry name" value="HIRAN"/>
    <property type="match status" value="1"/>
</dbReference>
<dbReference type="InterPro" id="IPR038718">
    <property type="entry name" value="SNF2-like_sf"/>
</dbReference>
<dbReference type="FunCoup" id="D8SUD1">
    <property type="interactions" value="3079"/>
</dbReference>
<evidence type="ECO:0000256" key="5">
    <source>
        <dbReference type="ARBA" id="ARBA00022771"/>
    </source>
</evidence>
<dbReference type="InterPro" id="IPR001841">
    <property type="entry name" value="Znf_RING"/>
</dbReference>
<organism evidence="17">
    <name type="scientific">Selaginella moellendorffii</name>
    <name type="common">Spikemoss</name>
    <dbReference type="NCBI Taxonomy" id="88036"/>
    <lineage>
        <taxon>Eukaryota</taxon>
        <taxon>Viridiplantae</taxon>
        <taxon>Streptophyta</taxon>
        <taxon>Embryophyta</taxon>
        <taxon>Tracheophyta</taxon>
        <taxon>Lycopodiopsida</taxon>
        <taxon>Selaginellales</taxon>
        <taxon>Selaginellaceae</taxon>
        <taxon>Selaginella</taxon>
    </lineage>
</organism>
<evidence type="ECO:0000256" key="6">
    <source>
        <dbReference type="ARBA" id="ARBA00022801"/>
    </source>
</evidence>
<feature type="compositionally biased region" description="Basic and acidic residues" evidence="12">
    <location>
        <begin position="293"/>
        <end position="314"/>
    </location>
</feature>
<dbReference type="SMART" id="SM00910">
    <property type="entry name" value="HIRAN"/>
    <property type="match status" value="1"/>
</dbReference>
<dbReference type="STRING" id="88036.D8SUD1"/>
<dbReference type="GO" id="GO:0016818">
    <property type="term" value="F:hydrolase activity, acting on acid anhydrides, in phosphorus-containing anhydrides"/>
    <property type="evidence" value="ECO:0007669"/>
    <property type="project" value="InterPro"/>
</dbReference>
<dbReference type="EMBL" id="GL377642">
    <property type="protein sequence ID" value="EFJ12054.1"/>
    <property type="molecule type" value="Genomic_DNA"/>
</dbReference>
<feature type="non-terminal residue" evidence="16">
    <location>
        <position position="1"/>
    </location>
</feature>
<name>D8SUD1_SELML</name>
<dbReference type="GO" id="GO:0004386">
    <property type="term" value="F:helicase activity"/>
    <property type="evidence" value="ECO:0007669"/>
    <property type="project" value="UniProtKB-KW"/>
</dbReference>
<dbReference type="Gene3D" id="3.30.40.10">
    <property type="entry name" value="Zinc/RING finger domain, C3HC4 (zinc finger)"/>
    <property type="match status" value="1"/>
</dbReference>
<dbReference type="GO" id="GO:0008270">
    <property type="term" value="F:zinc ion binding"/>
    <property type="evidence" value="ECO:0007669"/>
    <property type="project" value="UniProtKB-KW"/>
</dbReference>
<proteinExistence type="inferred from homology"/>
<keyword evidence="7" id="KW-0347">Helicase</keyword>
<keyword evidence="17" id="KW-1185">Reference proteome</keyword>